<dbReference type="EMBL" id="SLWY01000003">
    <property type="protein sequence ID" value="TCO83043.1"/>
    <property type="molecule type" value="Genomic_DNA"/>
</dbReference>
<dbReference type="AlphaFoldDB" id="A0A4R2LEM5"/>
<sequence>MTARPHRLLATLALSLALGFAAAPVAGAADALSTAKAAGQIGERPDGLLGPVGSPAPAVNALIERINAERLVRYREAAGRSGRPLAEVQAVAGLKLIEATPTGQYVLDAAGRWRRK</sequence>
<comment type="caution">
    <text evidence="2">The sequence shown here is derived from an EMBL/GenBank/DDBJ whole genome shotgun (WGS) entry which is preliminary data.</text>
</comment>
<evidence type="ECO:0000313" key="3">
    <source>
        <dbReference type="Proteomes" id="UP000295765"/>
    </source>
</evidence>
<name>A0A4R2LEM5_9GAMM</name>
<dbReference type="OrthoDB" id="9798130at2"/>
<keyword evidence="1" id="KW-0732">Signal</keyword>
<organism evidence="2 3">
    <name type="scientific">Plasticicumulans lactativorans</name>
    <dbReference type="NCBI Taxonomy" id="1133106"/>
    <lineage>
        <taxon>Bacteria</taxon>
        <taxon>Pseudomonadati</taxon>
        <taxon>Pseudomonadota</taxon>
        <taxon>Gammaproteobacteria</taxon>
        <taxon>Candidatus Competibacteraceae</taxon>
        <taxon>Plasticicumulans</taxon>
    </lineage>
</organism>
<gene>
    <name evidence="2" type="ORF">EV699_10388</name>
</gene>
<dbReference type="Proteomes" id="UP000295765">
    <property type="component" value="Unassembled WGS sequence"/>
</dbReference>
<protein>
    <recommendedName>
        <fullName evidence="4">DUF1318 domain-containing protein</fullName>
    </recommendedName>
</protein>
<feature type="chain" id="PRO_5020604913" description="DUF1318 domain-containing protein" evidence="1">
    <location>
        <begin position="29"/>
        <end position="116"/>
    </location>
</feature>
<dbReference type="Pfam" id="PF07027">
    <property type="entry name" value="DUF1318"/>
    <property type="match status" value="1"/>
</dbReference>
<proteinExistence type="predicted"/>
<dbReference type="RefSeq" id="WP_132538718.1">
    <property type="nucleotide sequence ID" value="NZ_SLWY01000003.1"/>
</dbReference>
<evidence type="ECO:0000256" key="1">
    <source>
        <dbReference type="SAM" id="SignalP"/>
    </source>
</evidence>
<keyword evidence="3" id="KW-1185">Reference proteome</keyword>
<evidence type="ECO:0008006" key="4">
    <source>
        <dbReference type="Google" id="ProtNLM"/>
    </source>
</evidence>
<feature type="signal peptide" evidence="1">
    <location>
        <begin position="1"/>
        <end position="28"/>
    </location>
</feature>
<evidence type="ECO:0000313" key="2">
    <source>
        <dbReference type="EMBL" id="TCO83043.1"/>
    </source>
</evidence>
<reference evidence="2 3" key="1">
    <citation type="submission" date="2019-03" db="EMBL/GenBank/DDBJ databases">
        <title>Genomic Encyclopedia of Type Strains, Phase IV (KMG-IV): sequencing the most valuable type-strain genomes for metagenomic binning, comparative biology and taxonomic classification.</title>
        <authorList>
            <person name="Goeker M."/>
        </authorList>
    </citation>
    <scope>NUCLEOTIDE SEQUENCE [LARGE SCALE GENOMIC DNA]</scope>
    <source>
        <strain evidence="2 3">DSM 25287</strain>
    </source>
</reference>
<accession>A0A4R2LEM5</accession>
<dbReference type="InterPro" id="IPR008309">
    <property type="entry name" value="YdbL"/>
</dbReference>